<accession>A0ABW5FWJ1</accession>
<proteinExistence type="inferred from homology"/>
<feature type="transmembrane region" description="Helical" evidence="9">
    <location>
        <begin position="79"/>
        <end position="101"/>
    </location>
</feature>
<feature type="transmembrane region" description="Helical" evidence="9">
    <location>
        <begin position="277"/>
        <end position="293"/>
    </location>
</feature>
<evidence type="ECO:0000256" key="2">
    <source>
        <dbReference type="ARBA" id="ARBA00022475"/>
    </source>
</evidence>
<keyword evidence="5 9" id="KW-1133">Transmembrane helix</keyword>
<keyword evidence="4 9" id="KW-0812">Transmembrane</keyword>
<feature type="transmembrane region" description="Helical" evidence="9">
    <location>
        <begin position="113"/>
        <end position="128"/>
    </location>
</feature>
<keyword evidence="3" id="KW-0808">Transferase</keyword>
<keyword evidence="11" id="KW-1185">Reference proteome</keyword>
<organism evidence="10 11">
    <name type="scientific">Amycolatopsis pigmentata</name>
    <dbReference type="NCBI Taxonomy" id="450801"/>
    <lineage>
        <taxon>Bacteria</taxon>
        <taxon>Bacillati</taxon>
        <taxon>Actinomycetota</taxon>
        <taxon>Actinomycetes</taxon>
        <taxon>Pseudonocardiales</taxon>
        <taxon>Pseudonocardiaceae</taxon>
        <taxon>Amycolatopsis</taxon>
    </lineage>
</organism>
<dbReference type="InterPro" id="IPR018584">
    <property type="entry name" value="GT87"/>
</dbReference>
<feature type="region of interest" description="Disordered" evidence="8">
    <location>
        <begin position="387"/>
        <end position="426"/>
    </location>
</feature>
<protein>
    <submittedName>
        <fullName evidence="10">Glycosyltransferase 87 family protein</fullName>
    </submittedName>
</protein>
<keyword evidence="6 9" id="KW-0472">Membrane</keyword>
<evidence type="ECO:0000256" key="1">
    <source>
        <dbReference type="ARBA" id="ARBA00004651"/>
    </source>
</evidence>
<keyword evidence="2" id="KW-1003">Cell membrane</keyword>
<sequence>MNRARVLVPLLAVAALALEFPWRFESHIDLEVYRLGAQAWWHGQDLYGPLPPTSIGMRLPFIYPPFAVLALGPLAMLPWGVAVIVLFAANLLCVGGTLFLVTRRVWPAGGGRGAFVVAAAAMPVAMALEPLRETFAFGQVNLLLMGLVAADCLTTRPRWPRGLGVGLAAAIKLTPLAFVLFFLVRKDYRASVTATVTAVAASALGFLIDPGTSARYFFGGLAGAGGLSGSPYRTNQGIDAVLVRLGLPAGTAKFWWLALAVVLLGLAVCAMRRSEPAIALAVNAGFALLVSPISWSHHWVWVAPAVLAMALHGFRRVRERASTAAGWWVTAAVTGTLCIVAPFRYVPYGDKPGLVWTTVQQIPGNAYALLGTILLAGYGTASAVRLGRSTGSKPRAETRTTSRPQSPSTALPVGDGVTARIDLGPQ</sequence>
<dbReference type="RefSeq" id="WP_378266971.1">
    <property type="nucleotide sequence ID" value="NZ_JBHUKR010000009.1"/>
</dbReference>
<evidence type="ECO:0000256" key="7">
    <source>
        <dbReference type="ARBA" id="ARBA00024033"/>
    </source>
</evidence>
<feature type="transmembrane region" description="Helical" evidence="9">
    <location>
        <begin position="299"/>
        <end position="314"/>
    </location>
</feature>
<dbReference type="EMBL" id="JBHUKR010000009">
    <property type="protein sequence ID" value="MFD2418985.1"/>
    <property type="molecule type" value="Genomic_DNA"/>
</dbReference>
<feature type="transmembrane region" description="Helical" evidence="9">
    <location>
        <begin position="366"/>
        <end position="386"/>
    </location>
</feature>
<dbReference type="Pfam" id="PF09594">
    <property type="entry name" value="GT87"/>
    <property type="match status" value="1"/>
</dbReference>
<comment type="similarity">
    <text evidence="7">Belongs to the glycosyltransferase 87 family.</text>
</comment>
<evidence type="ECO:0000256" key="4">
    <source>
        <dbReference type="ARBA" id="ARBA00022692"/>
    </source>
</evidence>
<gene>
    <name evidence="10" type="ORF">ACFSXZ_21880</name>
</gene>
<feature type="transmembrane region" description="Helical" evidence="9">
    <location>
        <begin position="165"/>
        <end position="184"/>
    </location>
</feature>
<evidence type="ECO:0000256" key="3">
    <source>
        <dbReference type="ARBA" id="ARBA00022679"/>
    </source>
</evidence>
<name>A0ABW5FWJ1_9PSEU</name>
<feature type="transmembrane region" description="Helical" evidence="9">
    <location>
        <begin position="254"/>
        <end position="270"/>
    </location>
</feature>
<dbReference type="Proteomes" id="UP001597417">
    <property type="component" value="Unassembled WGS sequence"/>
</dbReference>
<reference evidence="11" key="1">
    <citation type="journal article" date="2019" name="Int. J. Syst. Evol. Microbiol.">
        <title>The Global Catalogue of Microorganisms (GCM) 10K type strain sequencing project: providing services to taxonomists for standard genome sequencing and annotation.</title>
        <authorList>
            <consortium name="The Broad Institute Genomics Platform"/>
            <consortium name="The Broad Institute Genome Sequencing Center for Infectious Disease"/>
            <person name="Wu L."/>
            <person name="Ma J."/>
        </authorList>
    </citation>
    <scope>NUCLEOTIDE SEQUENCE [LARGE SCALE GENOMIC DNA]</scope>
    <source>
        <strain evidence="11">CGMCC 4.7645</strain>
    </source>
</reference>
<evidence type="ECO:0000256" key="5">
    <source>
        <dbReference type="ARBA" id="ARBA00022989"/>
    </source>
</evidence>
<evidence type="ECO:0000313" key="10">
    <source>
        <dbReference type="EMBL" id="MFD2418985.1"/>
    </source>
</evidence>
<evidence type="ECO:0000256" key="6">
    <source>
        <dbReference type="ARBA" id="ARBA00023136"/>
    </source>
</evidence>
<comment type="subcellular location">
    <subcellularLocation>
        <location evidence="1">Cell membrane</location>
        <topology evidence="1">Multi-pass membrane protein</topology>
    </subcellularLocation>
</comment>
<feature type="transmembrane region" description="Helical" evidence="9">
    <location>
        <begin position="190"/>
        <end position="208"/>
    </location>
</feature>
<feature type="transmembrane region" description="Helical" evidence="9">
    <location>
        <begin position="326"/>
        <end position="346"/>
    </location>
</feature>
<evidence type="ECO:0000256" key="8">
    <source>
        <dbReference type="SAM" id="MobiDB-lite"/>
    </source>
</evidence>
<evidence type="ECO:0000256" key="9">
    <source>
        <dbReference type="SAM" id="Phobius"/>
    </source>
</evidence>
<evidence type="ECO:0000313" key="11">
    <source>
        <dbReference type="Proteomes" id="UP001597417"/>
    </source>
</evidence>
<comment type="caution">
    <text evidence="10">The sequence shown here is derived from an EMBL/GenBank/DDBJ whole genome shotgun (WGS) entry which is preliminary data.</text>
</comment>